<name>A0ABR3B5L2_PHYBL</name>
<sequence length="318" mass="36550">MTSKKQFVYQTVFVLCIIFLITIIQRNSSRYLDPQDTCLSSSCQEKSLSGKKREKPFTFVTAASENHFCALESMMYAMRELRSQVPDEAFPRLVVYDLGLSDSQRGVLSNLKNNEYLDEWVEFDYGAYPAFWNISNNRGEYAWKTGAVKDVQERHGGVIVWLDTGDVPNHKFIMTMPDYIRRHGFWSPRSTGLMGPRFNHPGLFKYFEIDQADYVTKENCNGAALGFNADDPRILNEIINPWYECGLDLACIAPAGSSRRNHRQDQSAISLLALRAGFRCFEYPEFHGVTIHQDDQCNERLLRLNEKKQLLHPSSIDT</sequence>
<dbReference type="EMBL" id="JBCLYO010000004">
    <property type="protein sequence ID" value="KAL0090524.1"/>
    <property type="molecule type" value="Genomic_DNA"/>
</dbReference>
<dbReference type="PANTHER" id="PTHR31389">
    <property type="entry name" value="LD39211P"/>
    <property type="match status" value="1"/>
</dbReference>
<organism evidence="2 3">
    <name type="scientific">Phycomyces blakesleeanus</name>
    <dbReference type="NCBI Taxonomy" id="4837"/>
    <lineage>
        <taxon>Eukaryota</taxon>
        <taxon>Fungi</taxon>
        <taxon>Fungi incertae sedis</taxon>
        <taxon>Mucoromycota</taxon>
        <taxon>Mucoromycotina</taxon>
        <taxon>Mucoromycetes</taxon>
        <taxon>Mucorales</taxon>
        <taxon>Phycomycetaceae</taxon>
        <taxon>Phycomyces</taxon>
    </lineage>
</organism>
<evidence type="ECO:0000256" key="1">
    <source>
        <dbReference type="SAM" id="Phobius"/>
    </source>
</evidence>
<reference evidence="2 3" key="1">
    <citation type="submission" date="2024-04" db="EMBL/GenBank/DDBJ databases">
        <title>Symmetric and asymmetric DNA N6-adenine methylation regulates different biological responses in Mucorales.</title>
        <authorList>
            <consortium name="Lawrence Berkeley National Laboratory"/>
            <person name="Lax C."/>
            <person name="Mondo S.J."/>
            <person name="Osorio-Concepcion M."/>
            <person name="Muszewska A."/>
            <person name="Corrochano-Luque M."/>
            <person name="Gutierrez G."/>
            <person name="Riley R."/>
            <person name="Lipzen A."/>
            <person name="Guo J."/>
            <person name="Hundley H."/>
            <person name="Amirebrahimi M."/>
            <person name="Ng V."/>
            <person name="Lorenzo-Gutierrez D."/>
            <person name="Binder U."/>
            <person name="Yang J."/>
            <person name="Song Y."/>
            <person name="Canovas D."/>
            <person name="Navarro E."/>
            <person name="Freitag M."/>
            <person name="Gabaldon T."/>
            <person name="Grigoriev I.V."/>
            <person name="Corrochano L.M."/>
            <person name="Nicolas F.E."/>
            <person name="Garre V."/>
        </authorList>
    </citation>
    <scope>NUCLEOTIDE SEQUENCE [LARGE SCALE GENOMIC DNA]</scope>
    <source>
        <strain evidence="2 3">L51</strain>
    </source>
</reference>
<dbReference type="InterPro" id="IPR012444">
    <property type="entry name" value="DUF1647"/>
</dbReference>
<feature type="transmembrane region" description="Helical" evidence="1">
    <location>
        <begin position="7"/>
        <end position="24"/>
    </location>
</feature>
<keyword evidence="1" id="KW-0812">Transmembrane</keyword>
<evidence type="ECO:0000313" key="3">
    <source>
        <dbReference type="Proteomes" id="UP001448207"/>
    </source>
</evidence>
<gene>
    <name evidence="2" type="ORF">J3Q64DRAFT_1730190</name>
</gene>
<comment type="caution">
    <text evidence="2">The sequence shown here is derived from an EMBL/GenBank/DDBJ whole genome shotgun (WGS) entry which is preliminary data.</text>
</comment>
<keyword evidence="3" id="KW-1185">Reference proteome</keyword>
<proteinExistence type="predicted"/>
<keyword evidence="1" id="KW-0472">Membrane</keyword>
<protein>
    <submittedName>
        <fullName evidence="2">Uncharacterized protein</fullName>
    </submittedName>
</protein>
<evidence type="ECO:0000313" key="2">
    <source>
        <dbReference type="EMBL" id="KAL0090524.1"/>
    </source>
</evidence>
<dbReference type="Proteomes" id="UP001448207">
    <property type="component" value="Unassembled WGS sequence"/>
</dbReference>
<accession>A0ABR3B5L2</accession>
<keyword evidence="1" id="KW-1133">Transmembrane helix</keyword>
<dbReference type="Pfam" id="PF07801">
    <property type="entry name" value="DUF1647"/>
    <property type="match status" value="1"/>
</dbReference>
<dbReference type="PANTHER" id="PTHR31389:SF4">
    <property type="entry name" value="LD39211P"/>
    <property type="match status" value="1"/>
</dbReference>